<evidence type="ECO:0000259" key="7">
    <source>
        <dbReference type="PROSITE" id="PS51900"/>
    </source>
</evidence>
<dbReference type="EMBL" id="QFFJ01000001">
    <property type="protein sequence ID" value="RBL91430.1"/>
    <property type="molecule type" value="Genomic_DNA"/>
</dbReference>
<keyword evidence="4" id="KW-0233">DNA recombination</keyword>
<dbReference type="OrthoDB" id="1407105at2"/>
<dbReference type="AlphaFoldDB" id="A0A365XYW3"/>
<dbReference type="SUPFAM" id="SSF56349">
    <property type="entry name" value="DNA breaking-rejoining enzymes"/>
    <property type="match status" value="1"/>
</dbReference>
<evidence type="ECO:0000256" key="4">
    <source>
        <dbReference type="ARBA" id="ARBA00023172"/>
    </source>
</evidence>
<evidence type="ECO:0000256" key="2">
    <source>
        <dbReference type="ARBA" id="ARBA00022908"/>
    </source>
</evidence>
<name>A0A365XYW3_9BACT</name>
<evidence type="ECO:0000256" key="1">
    <source>
        <dbReference type="ARBA" id="ARBA00008857"/>
    </source>
</evidence>
<feature type="domain" description="Tyr recombinase" evidence="6">
    <location>
        <begin position="129"/>
        <end position="303"/>
    </location>
</feature>
<feature type="domain" description="Core-binding (CB)" evidence="7">
    <location>
        <begin position="1"/>
        <end position="84"/>
    </location>
</feature>
<comment type="caution">
    <text evidence="8">The sequence shown here is derived from an EMBL/GenBank/DDBJ whole genome shotgun (WGS) entry which is preliminary data.</text>
</comment>
<dbReference type="Pfam" id="PF00589">
    <property type="entry name" value="Phage_integrase"/>
    <property type="match status" value="1"/>
</dbReference>
<dbReference type="GO" id="GO:0006310">
    <property type="term" value="P:DNA recombination"/>
    <property type="evidence" value="ECO:0007669"/>
    <property type="project" value="UniProtKB-KW"/>
</dbReference>
<dbReference type="CDD" id="cd00397">
    <property type="entry name" value="DNA_BRE_C"/>
    <property type="match status" value="1"/>
</dbReference>
<dbReference type="PANTHER" id="PTHR30349:SF41">
    <property type="entry name" value="INTEGRASE_RECOMBINASE PROTEIN MJ0367-RELATED"/>
    <property type="match status" value="1"/>
</dbReference>
<evidence type="ECO:0000313" key="9">
    <source>
        <dbReference type="Proteomes" id="UP000253410"/>
    </source>
</evidence>
<keyword evidence="2" id="KW-0229">DNA integration</keyword>
<dbReference type="GO" id="GO:0015074">
    <property type="term" value="P:DNA integration"/>
    <property type="evidence" value="ECO:0007669"/>
    <property type="project" value="UniProtKB-KW"/>
</dbReference>
<evidence type="ECO:0000256" key="5">
    <source>
        <dbReference type="PROSITE-ProRule" id="PRU01248"/>
    </source>
</evidence>
<dbReference type="InterPro" id="IPR002104">
    <property type="entry name" value="Integrase_catalytic"/>
</dbReference>
<sequence>MLPDYSKFREYLVIKRYSTATIETVIRAVNYLRQWADKENIPELENISYSDMLDFMKWSSRGGASQRTVSGYLTHVRKYYEWLISEGMIKENPVSSIKVQGIKRRAYYDILSIPQLEELYQHYTTNIRHEPGKMLPPQEMNILSRRRNRVILSLLVYQGLRVEEVAALKISDLQLREGKIMIHAKRRTAARNMTLESFQVYEIMDYLHEVRKQLLPEGVITDQLFVQWDGGHNFYGVTQTLLKQLRQINGRIKNLDQIRTSVITQWLKQHDLRKVQHLAGHKYVSSTEAYKQNVLEGLQEAVNRFHPL</sequence>
<dbReference type="InterPro" id="IPR044068">
    <property type="entry name" value="CB"/>
</dbReference>
<evidence type="ECO:0000256" key="3">
    <source>
        <dbReference type="ARBA" id="ARBA00023125"/>
    </source>
</evidence>
<evidence type="ECO:0000259" key="6">
    <source>
        <dbReference type="PROSITE" id="PS51898"/>
    </source>
</evidence>
<dbReference type="Gene3D" id="1.10.443.10">
    <property type="entry name" value="Intergrase catalytic core"/>
    <property type="match status" value="1"/>
</dbReference>
<keyword evidence="3 5" id="KW-0238">DNA-binding</keyword>
<dbReference type="Pfam" id="PF02899">
    <property type="entry name" value="Phage_int_SAM_1"/>
    <property type="match status" value="1"/>
</dbReference>
<dbReference type="PANTHER" id="PTHR30349">
    <property type="entry name" value="PHAGE INTEGRASE-RELATED"/>
    <property type="match status" value="1"/>
</dbReference>
<dbReference type="PROSITE" id="PS51900">
    <property type="entry name" value="CB"/>
    <property type="match status" value="1"/>
</dbReference>
<accession>A0A365XYW3</accession>
<comment type="similarity">
    <text evidence="1">Belongs to the 'phage' integrase family.</text>
</comment>
<dbReference type="Gene3D" id="1.10.150.130">
    <property type="match status" value="1"/>
</dbReference>
<dbReference type="InterPro" id="IPR010998">
    <property type="entry name" value="Integrase_recombinase_N"/>
</dbReference>
<proteinExistence type="inferred from homology"/>
<evidence type="ECO:0008006" key="10">
    <source>
        <dbReference type="Google" id="ProtNLM"/>
    </source>
</evidence>
<dbReference type="RefSeq" id="WP_113614024.1">
    <property type="nucleotide sequence ID" value="NZ_QFFJ01000001.1"/>
</dbReference>
<dbReference type="PROSITE" id="PS51898">
    <property type="entry name" value="TYR_RECOMBINASE"/>
    <property type="match status" value="1"/>
</dbReference>
<gene>
    <name evidence="8" type="ORF">DF182_02075</name>
</gene>
<dbReference type="Proteomes" id="UP000253410">
    <property type="component" value="Unassembled WGS sequence"/>
</dbReference>
<keyword evidence="9" id="KW-1185">Reference proteome</keyword>
<dbReference type="InterPro" id="IPR050090">
    <property type="entry name" value="Tyrosine_recombinase_XerCD"/>
</dbReference>
<protein>
    <recommendedName>
        <fullName evidence="10">Integrase</fullName>
    </recommendedName>
</protein>
<reference evidence="8 9" key="1">
    <citation type="submission" date="2018-05" db="EMBL/GenBank/DDBJ databases">
        <title>Chitinophaga sp. K3CV102501T nov., isolated from isolated from a monsoon evergreen broad-leaved forest soil.</title>
        <authorList>
            <person name="Lv Y."/>
        </authorList>
    </citation>
    <scope>NUCLEOTIDE SEQUENCE [LARGE SCALE GENOMIC DNA]</scope>
    <source>
        <strain evidence="8 9">GDMCC 1.1325</strain>
    </source>
</reference>
<dbReference type="InterPro" id="IPR011010">
    <property type="entry name" value="DNA_brk_join_enz"/>
</dbReference>
<dbReference type="InterPro" id="IPR013762">
    <property type="entry name" value="Integrase-like_cat_sf"/>
</dbReference>
<evidence type="ECO:0000313" key="8">
    <source>
        <dbReference type="EMBL" id="RBL91430.1"/>
    </source>
</evidence>
<dbReference type="GO" id="GO:0003677">
    <property type="term" value="F:DNA binding"/>
    <property type="evidence" value="ECO:0007669"/>
    <property type="project" value="UniProtKB-UniRule"/>
</dbReference>
<dbReference type="InterPro" id="IPR004107">
    <property type="entry name" value="Integrase_SAM-like_N"/>
</dbReference>
<organism evidence="8 9">
    <name type="scientific">Chitinophaga flava</name>
    <dbReference type="NCBI Taxonomy" id="2259036"/>
    <lineage>
        <taxon>Bacteria</taxon>
        <taxon>Pseudomonadati</taxon>
        <taxon>Bacteroidota</taxon>
        <taxon>Chitinophagia</taxon>
        <taxon>Chitinophagales</taxon>
        <taxon>Chitinophagaceae</taxon>
        <taxon>Chitinophaga</taxon>
    </lineage>
</organism>